<evidence type="ECO:0000256" key="1">
    <source>
        <dbReference type="ARBA" id="ARBA00013260"/>
    </source>
</evidence>
<dbReference type="Gene3D" id="3.40.1490.10">
    <property type="entry name" value="Bit1"/>
    <property type="match status" value="1"/>
</dbReference>
<evidence type="ECO:0000313" key="6">
    <source>
        <dbReference type="EMBL" id="KAL1512013.1"/>
    </source>
</evidence>
<comment type="catalytic activity">
    <reaction evidence="3">
        <text>an N-acyl-L-alpha-aminoacyl-tRNA + H2O = an N-acyl-L-amino acid + a tRNA + H(+)</text>
        <dbReference type="Rhea" id="RHEA:54448"/>
        <dbReference type="Rhea" id="RHEA-COMP:10123"/>
        <dbReference type="Rhea" id="RHEA-COMP:13883"/>
        <dbReference type="ChEBI" id="CHEBI:15377"/>
        <dbReference type="ChEBI" id="CHEBI:15378"/>
        <dbReference type="ChEBI" id="CHEBI:59874"/>
        <dbReference type="ChEBI" id="CHEBI:78442"/>
        <dbReference type="ChEBI" id="CHEBI:138191"/>
        <dbReference type="EC" id="3.1.1.29"/>
    </reaction>
</comment>
<dbReference type="EMBL" id="JBGBPQ010000013">
    <property type="protein sequence ID" value="KAL1512013.1"/>
    <property type="molecule type" value="Genomic_DNA"/>
</dbReference>
<evidence type="ECO:0000256" key="5">
    <source>
        <dbReference type="SAM" id="SignalP"/>
    </source>
</evidence>
<keyword evidence="5" id="KW-0732">Signal</keyword>
<dbReference type="Pfam" id="PF01981">
    <property type="entry name" value="PTH2"/>
    <property type="match status" value="1"/>
</dbReference>
<dbReference type="CDD" id="cd02429">
    <property type="entry name" value="PTH2_like"/>
    <property type="match status" value="1"/>
</dbReference>
<accession>A0AB34J3D2</accession>
<evidence type="ECO:0000256" key="3">
    <source>
        <dbReference type="ARBA" id="ARBA00048707"/>
    </source>
</evidence>
<dbReference type="InterPro" id="IPR002833">
    <property type="entry name" value="PTH2"/>
</dbReference>
<evidence type="ECO:0000313" key="7">
    <source>
        <dbReference type="Proteomes" id="UP001515480"/>
    </source>
</evidence>
<protein>
    <recommendedName>
        <fullName evidence="1">peptidyl-tRNA hydrolase</fullName>
        <ecNumber evidence="1">3.1.1.29</ecNumber>
    </recommendedName>
</protein>
<name>A0AB34J3D2_PRYPA</name>
<evidence type="ECO:0000256" key="2">
    <source>
        <dbReference type="ARBA" id="ARBA00022801"/>
    </source>
</evidence>
<dbReference type="GO" id="GO:0004045">
    <property type="term" value="F:peptidyl-tRNA hydrolase activity"/>
    <property type="evidence" value="ECO:0007669"/>
    <property type="project" value="UniProtKB-EC"/>
</dbReference>
<sequence length="208" mass="22800">MGIALLLLTSSLLLPRPRALLPPGTTPTLGSVLRRLAYLQPPSRGPASLSTSRLGAVRMSDPLAAPPPLQPQQAAEGGVLPEGERSISSEDNPISQFIIVRRDLLQPMEWPLGSVIAQACHASTAVLHEHRNDRVVAEYVAQLGSMRKVVKECKGETQLLNLAAKLREEGVAHHLWMEQPENIPTAIALKPYPRNEVLHLVKKYNLFK</sequence>
<keyword evidence="2" id="KW-0378">Hydrolase</keyword>
<feature type="signal peptide" evidence="5">
    <location>
        <begin position="1"/>
        <end position="19"/>
    </location>
</feature>
<dbReference type="EC" id="3.1.1.29" evidence="1"/>
<dbReference type="AlphaFoldDB" id="A0AB34J3D2"/>
<dbReference type="SUPFAM" id="SSF102462">
    <property type="entry name" value="Peptidyl-tRNA hydrolase II"/>
    <property type="match status" value="1"/>
</dbReference>
<dbReference type="PANTHER" id="PTHR46194">
    <property type="entry name" value="PEPTIDYL-TRNA HYDROLASE PTRHD1-RELATED"/>
    <property type="match status" value="1"/>
</dbReference>
<organism evidence="6 7">
    <name type="scientific">Prymnesium parvum</name>
    <name type="common">Toxic golden alga</name>
    <dbReference type="NCBI Taxonomy" id="97485"/>
    <lineage>
        <taxon>Eukaryota</taxon>
        <taxon>Haptista</taxon>
        <taxon>Haptophyta</taxon>
        <taxon>Prymnesiophyceae</taxon>
        <taxon>Prymnesiales</taxon>
        <taxon>Prymnesiaceae</taxon>
        <taxon>Prymnesium</taxon>
    </lineage>
</organism>
<keyword evidence="7" id="KW-1185">Reference proteome</keyword>
<feature type="region of interest" description="Disordered" evidence="4">
    <location>
        <begin position="60"/>
        <end position="88"/>
    </location>
</feature>
<reference evidence="6 7" key="1">
    <citation type="journal article" date="2024" name="Science">
        <title>Giant polyketide synthase enzymes in the biosynthesis of giant marine polyether toxins.</title>
        <authorList>
            <person name="Fallon T.R."/>
            <person name="Shende V.V."/>
            <person name="Wierzbicki I.H."/>
            <person name="Pendleton A.L."/>
            <person name="Watervoot N.F."/>
            <person name="Auber R.P."/>
            <person name="Gonzalez D.J."/>
            <person name="Wisecaver J.H."/>
            <person name="Moore B.S."/>
        </authorList>
    </citation>
    <scope>NUCLEOTIDE SEQUENCE [LARGE SCALE GENOMIC DNA]</scope>
    <source>
        <strain evidence="6 7">12B1</strain>
    </source>
</reference>
<dbReference type="PANTHER" id="PTHR46194:SF1">
    <property type="entry name" value="PEPTIDYL-TRNA HYDROLASE PTRHD1-RELATED"/>
    <property type="match status" value="1"/>
</dbReference>
<dbReference type="InterPro" id="IPR042237">
    <property type="entry name" value="PTRHD1"/>
</dbReference>
<feature type="chain" id="PRO_5044286868" description="peptidyl-tRNA hydrolase" evidence="5">
    <location>
        <begin position="20"/>
        <end position="208"/>
    </location>
</feature>
<proteinExistence type="predicted"/>
<dbReference type="Proteomes" id="UP001515480">
    <property type="component" value="Unassembled WGS sequence"/>
</dbReference>
<evidence type="ECO:0000256" key="4">
    <source>
        <dbReference type="SAM" id="MobiDB-lite"/>
    </source>
</evidence>
<gene>
    <name evidence="6" type="ORF">AB1Y20_005288</name>
</gene>
<dbReference type="InterPro" id="IPR023476">
    <property type="entry name" value="Pep_tRNA_hydro_II_dom_sf"/>
</dbReference>
<comment type="caution">
    <text evidence="6">The sequence shown here is derived from an EMBL/GenBank/DDBJ whole genome shotgun (WGS) entry which is preliminary data.</text>
</comment>